<evidence type="ECO:0000313" key="3">
    <source>
        <dbReference type="EMBL" id="OAV28282.1"/>
    </source>
</evidence>
<feature type="region of interest" description="Disordered" evidence="2">
    <location>
        <begin position="1"/>
        <end position="24"/>
    </location>
</feature>
<evidence type="ECO:0000256" key="2">
    <source>
        <dbReference type="SAM" id="MobiDB-lite"/>
    </source>
</evidence>
<dbReference type="RefSeq" id="WP_064601789.1">
    <property type="nucleotide sequence ID" value="NZ_JAABLA010000001.1"/>
</dbReference>
<dbReference type="InterPro" id="IPR024787">
    <property type="entry name" value="EcsC"/>
</dbReference>
<organism evidence="3 4">
    <name type="scientific">Moraxella catarrhalis</name>
    <name type="common">Branhamella catarrhalis</name>
    <dbReference type="NCBI Taxonomy" id="480"/>
    <lineage>
        <taxon>Bacteria</taxon>
        <taxon>Pseudomonadati</taxon>
        <taxon>Pseudomonadota</taxon>
        <taxon>Gammaproteobacteria</taxon>
        <taxon>Moraxellales</taxon>
        <taxon>Moraxellaceae</taxon>
        <taxon>Moraxella</taxon>
    </lineage>
</organism>
<keyword evidence="1" id="KW-0175">Coiled coil</keyword>
<feature type="region of interest" description="Disordered" evidence="2">
    <location>
        <begin position="56"/>
        <end position="75"/>
    </location>
</feature>
<feature type="compositionally biased region" description="Low complexity" evidence="2">
    <location>
        <begin position="1"/>
        <end position="12"/>
    </location>
</feature>
<dbReference type="Pfam" id="PF12787">
    <property type="entry name" value="EcsC"/>
    <property type="match status" value="1"/>
</dbReference>
<feature type="compositionally biased region" description="Acidic residues" evidence="2">
    <location>
        <begin position="708"/>
        <end position="724"/>
    </location>
</feature>
<feature type="coiled-coil region" evidence="1">
    <location>
        <begin position="251"/>
        <end position="286"/>
    </location>
</feature>
<feature type="region of interest" description="Disordered" evidence="2">
    <location>
        <begin position="702"/>
        <end position="724"/>
    </location>
</feature>
<evidence type="ECO:0000256" key="1">
    <source>
        <dbReference type="SAM" id="Coils"/>
    </source>
</evidence>
<dbReference type="SUPFAM" id="SSF58113">
    <property type="entry name" value="Apolipoprotein A-I"/>
    <property type="match status" value="2"/>
</dbReference>
<feature type="compositionally biased region" description="Basic and acidic residues" evidence="2">
    <location>
        <begin position="14"/>
        <end position="24"/>
    </location>
</feature>
<dbReference type="EMBL" id="LXHQ01000006">
    <property type="protein sequence ID" value="OAV28282.1"/>
    <property type="molecule type" value="Genomic_DNA"/>
</dbReference>
<feature type="compositionally biased region" description="Basic and acidic residues" evidence="2">
    <location>
        <begin position="194"/>
        <end position="203"/>
    </location>
</feature>
<dbReference type="AlphaFoldDB" id="A0AB36DRI9"/>
<name>A0AB36DRI9_MORCA</name>
<proteinExistence type="predicted"/>
<evidence type="ECO:0008006" key="5">
    <source>
        <dbReference type="Google" id="ProtNLM"/>
    </source>
</evidence>
<feature type="region of interest" description="Disordered" evidence="2">
    <location>
        <begin position="194"/>
        <end position="223"/>
    </location>
</feature>
<dbReference type="Proteomes" id="UP000078295">
    <property type="component" value="Unassembled WGS sequence"/>
</dbReference>
<accession>A0AB36DRI9</accession>
<sequence>MTKSTQKTTKQTQHSHDDQVKELAQEVAEYDDVEIVAEVDIDNQAVSDVLIIRDTDTKADQADHTDDASKANDETVVDGVKQKAQEVQEDFENKAQDLQEKASKKLEVAKEATQDKVEKAQNLVEDKVEDIKDKAQSLQEDAADTVEALKQAASDKVETAKTEAQSLKDDATQAFESAKQAVEDKVETIKDKVLDQVDSLKDDTDQDDTDQDDTDQEKQTLKDKAVQVAAAAKRKVEDVVDDVKHTTESFKNTASEKIDEIKQAAVDKTEEVKSQLSQKADTLKSSGEELKQTAQTAADDAITEAQAAVVSGSVAAADSVQSTAQSAKDKLNQLFEQGKSTLDEKVQELGEKFGATEKINTVSENVDLATQVIKEEAQALQTNAQESLQAAKAAGEAYDATHEDKGLTAKLGKVGAYLSGMYGISENKNKHYQGVDLHRESFDKDAFHAQSGFFAGQVFGAKAVAAKNVAAKVVPQSKFEAISESLYNKVAEWSNAWAIKDLKNDPRFDLINTMNTQERNAFAEDIANQNRALATLGGVAGLAGLKGVLADAAWLLMVSLRTVYQVAAIYDQPLTGKEGAKKAYGVLSGANLEKLQEKQVILTALALGSSMLANAQQTGIKAQLDSLSARYRESQPYAKQFLDLDKFVNLDNLNPNWLHKILPISAVAVGAHYNNELIDEVIGTAMATFSDDFEQSHQLIANSGENTENQEVENTENQEATTEE</sequence>
<feature type="coiled-coil region" evidence="1">
    <location>
        <begin position="77"/>
        <end position="170"/>
    </location>
</feature>
<reference evidence="3 4" key="1">
    <citation type="journal article" date="2016" name="Genome Biol. Evol.">
        <title>Comparative Genomic Analyses of the Moraxella catarrhalis Serosensitive and Seroresistant Lineages Demonstrate Their Independent Evolution.</title>
        <authorList>
            <person name="Earl J.P."/>
            <person name="de Vries S.P."/>
            <person name="Ahmed A."/>
            <person name="Powell E."/>
            <person name="Schultz M.P."/>
            <person name="Hermans P.W."/>
            <person name="Hill D.J."/>
            <person name="Zhou Z."/>
            <person name="Constantinidou C.I."/>
            <person name="Hu F.Z."/>
            <person name="Bootsma H.J."/>
            <person name="Ehrlich G.D."/>
        </authorList>
    </citation>
    <scope>NUCLEOTIDE SEQUENCE [LARGE SCALE GENOMIC DNA]</scope>
    <source>
        <strain evidence="3 4">F23</strain>
    </source>
</reference>
<protein>
    <recommendedName>
        <fullName evidence="5">EcsC family protein</fullName>
    </recommendedName>
</protein>
<dbReference type="Gene3D" id="1.20.120.20">
    <property type="entry name" value="Apolipoprotein"/>
    <property type="match status" value="1"/>
</dbReference>
<feature type="compositionally biased region" description="Acidic residues" evidence="2">
    <location>
        <begin position="204"/>
        <end position="215"/>
    </location>
</feature>
<evidence type="ECO:0000313" key="4">
    <source>
        <dbReference type="Proteomes" id="UP000078295"/>
    </source>
</evidence>
<dbReference type="Gene3D" id="1.20.5.1230">
    <property type="entry name" value="Apolipoprotein A-I"/>
    <property type="match status" value="1"/>
</dbReference>
<comment type="caution">
    <text evidence="3">The sequence shown here is derived from an EMBL/GenBank/DDBJ whole genome shotgun (WGS) entry which is preliminary data.</text>
</comment>
<feature type="compositionally biased region" description="Basic and acidic residues" evidence="2">
    <location>
        <begin position="56"/>
        <end position="73"/>
    </location>
</feature>
<gene>
    <name evidence="3" type="ORF">AO370_0066</name>
</gene>